<evidence type="ECO:0000313" key="2">
    <source>
        <dbReference type="Proteomes" id="UP000541352"/>
    </source>
</evidence>
<evidence type="ECO:0000313" key="1">
    <source>
        <dbReference type="EMBL" id="MBB3840037.1"/>
    </source>
</evidence>
<keyword evidence="2" id="KW-1185">Reference proteome</keyword>
<dbReference type="EMBL" id="JACIBY010000009">
    <property type="protein sequence ID" value="MBB3840037.1"/>
    <property type="molecule type" value="Genomic_DNA"/>
</dbReference>
<comment type="caution">
    <text evidence="1">The sequence shown here is derived from an EMBL/GenBank/DDBJ whole genome shotgun (WGS) entry which is preliminary data.</text>
</comment>
<protein>
    <submittedName>
        <fullName evidence="1">Uncharacterized protein</fullName>
    </submittedName>
</protein>
<dbReference type="Proteomes" id="UP000541352">
    <property type="component" value="Unassembled WGS sequence"/>
</dbReference>
<accession>A0A7W5ZMB0</accession>
<reference evidence="1 2" key="1">
    <citation type="submission" date="2020-08" db="EMBL/GenBank/DDBJ databases">
        <title>Genomic Encyclopedia of Type Strains, Phase IV (KMG-IV): sequencing the most valuable type-strain genomes for metagenomic binning, comparative biology and taxonomic classification.</title>
        <authorList>
            <person name="Goeker M."/>
        </authorList>
    </citation>
    <scope>NUCLEOTIDE SEQUENCE [LARGE SCALE GENOMIC DNA]</scope>
    <source>
        <strain evidence="1 2">DSM 17976</strain>
    </source>
</reference>
<dbReference type="AlphaFoldDB" id="A0A7W5ZMB0"/>
<name>A0A7W5ZMB0_9BACT</name>
<organism evidence="1 2">
    <name type="scientific">Runella defluvii</name>
    <dbReference type="NCBI Taxonomy" id="370973"/>
    <lineage>
        <taxon>Bacteria</taxon>
        <taxon>Pseudomonadati</taxon>
        <taxon>Bacteroidota</taxon>
        <taxon>Cytophagia</taxon>
        <taxon>Cytophagales</taxon>
        <taxon>Spirosomataceae</taxon>
        <taxon>Runella</taxon>
    </lineage>
</organism>
<sequence length="191" mass="22105">MNIDLTSTFKDARQLTNTWKTRYSASEYPQKVIMNIFYRKYTIEKMWPTIFNTKYSNWETAYASLKNKYGEVALTINPVLESKLKANDKVTSIRFSDFTSYIQAAASGNKDALKGIEYTYFLHRIFDELILVWVAMVVSGDTKINAIAKITRAVIAEMPINEYAVIEQIFDQLGAEKYLQSLFIKEMQNNL</sequence>
<dbReference type="RefSeq" id="WP_183976766.1">
    <property type="nucleotide sequence ID" value="NZ_JACIBY010000009.1"/>
</dbReference>
<gene>
    <name evidence="1" type="ORF">FHS57_004050</name>
</gene>
<proteinExistence type="predicted"/>